<dbReference type="EMBL" id="JAAARO010000013">
    <property type="protein sequence ID" value="KAF5737637.1"/>
    <property type="molecule type" value="Genomic_DNA"/>
</dbReference>
<proteinExistence type="inferred from homology"/>
<dbReference type="CDD" id="cd07067">
    <property type="entry name" value="HP_PGM_like"/>
    <property type="match status" value="1"/>
</dbReference>
<name>A0A7J7CU64_TRIWF</name>
<evidence type="ECO:0000256" key="1">
    <source>
        <dbReference type="ARBA" id="ARBA00007626"/>
    </source>
</evidence>
<keyword evidence="2" id="KW-0677">Repeat</keyword>
<dbReference type="InterPro" id="IPR002885">
    <property type="entry name" value="PPR_rpt"/>
</dbReference>
<comment type="caution">
    <text evidence="5">The sequence shown here is derived from an EMBL/GenBank/DDBJ whole genome shotgun (WGS) entry which is preliminary data.</text>
</comment>
<evidence type="ECO:0000256" key="3">
    <source>
        <dbReference type="PIRSR" id="PIRSR613078-2"/>
    </source>
</evidence>
<evidence type="ECO:0000256" key="2">
    <source>
        <dbReference type="ARBA" id="ARBA00022737"/>
    </source>
</evidence>
<organism evidence="5 6">
    <name type="scientific">Tripterygium wilfordii</name>
    <name type="common">Thunder God vine</name>
    <dbReference type="NCBI Taxonomy" id="458696"/>
    <lineage>
        <taxon>Eukaryota</taxon>
        <taxon>Viridiplantae</taxon>
        <taxon>Streptophyta</taxon>
        <taxon>Embryophyta</taxon>
        <taxon>Tracheophyta</taxon>
        <taxon>Spermatophyta</taxon>
        <taxon>Magnoliopsida</taxon>
        <taxon>eudicotyledons</taxon>
        <taxon>Gunneridae</taxon>
        <taxon>Pentapetalae</taxon>
        <taxon>rosids</taxon>
        <taxon>fabids</taxon>
        <taxon>Celastrales</taxon>
        <taxon>Celastraceae</taxon>
        <taxon>Tripterygium</taxon>
    </lineage>
</organism>
<dbReference type="PANTHER" id="PTHR45717:SF15">
    <property type="entry name" value="AGL218WP"/>
    <property type="match status" value="1"/>
</dbReference>
<sequence>MVYRNGDFLRYRGLSGGISRACYAKSEMISGYGYGPCGEGKGVASESSLVESDGCRMYYTVDVCSKFSYGRRAISSQADATKDESEVISEPELSDDEYIEEPNQNKLELSETEAELGENIASRKSEGFELFKAISAAPGLSIQTALDKWVEEGKYLGREEIALAIRNLWKRQLYGRALQLSKWLDSNKPLEFTERDYASRLNLIAKGRDIKEAESYVTKIPQSFRGEVIYRTLLANCVSGINVKKAEEVFNKMKDLGFPITSLTCNQLLLLYKRVDKKKIADVLLLMDKENIRPTLFTYTILIDSKGQSNDIDGMDQIVEKMKAQGIEPDVHMQAILAKHYISGGLKEKAEALLKEMEGGNLKEIRWACRALLPLYAALGKIDEVDRVWKVCESNPSRDECMAAIGAWGSLNKIDEAEAVFERMSKACKKLSSRHYSSLLNVYANHKMLTKGKDLIKRMADSCGCRIGPFTWDAIVKLYVEAGEVEKADSVLQKIAERLANELKPTAIYSSDLKRAKDTADMIAKKCYCPKVIVVPELKERHVGSLQGLYWKEGEEKEPEAYRAFFSTQDDLEIPGGGESFNQLQERSMDAIEKIASMHKGERVIVVSHGGVLRAIYLYITKAAVAGKLLNASVNVLHFSNGDWDIKSWSDVSHLKGVGFLERGFNGDSINA</sequence>
<accession>A0A7J7CU64</accession>
<feature type="repeat" description="PPR" evidence="4">
    <location>
        <begin position="295"/>
        <end position="329"/>
    </location>
</feature>
<dbReference type="GO" id="GO:0003729">
    <property type="term" value="F:mRNA binding"/>
    <property type="evidence" value="ECO:0007669"/>
    <property type="project" value="UniProtKB-ARBA"/>
</dbReference>
<reference evidence="5 6" key="1">
    <citation type="journal article" date="2020" name="Nat. Commun.">
        <title>Genome of Tripterygium wilfordii and identification of cytochrome P450 involved in triptolide biosynthesis.</title>
        <authorList>
            <person name="Tu L."/>
            <person name="Su P."/>
            <person name="Zhang Z."/>
            <person name="Gao L."/>
            <person name="Wang J."/>
            <person name="Hu T."/>
            <person name="Zhou J."/>
            <person name="Zhang Y."/>
            <person name="Zhao Y."/>
            <person name="Liu Y."/>
            <person name="Song Y."/>
            <person name="Tong Y."/>
            <person name="Lu Y."/>
            <person name="Yang J."/>
            <person name="Xu C."/>
            <person name="Jia M."/>
            <person name="Peters R.J."/>
            <person name="Huang L."/>
            <person name="Gao W."/>
        </authorList>
    </citation>
    <scope>NUCLEOTIDE SEQUENCE [LARGE SCALE GENOMIC DNA]</scope>
    <source>
        <strain evidence="6">cv. XIE 37</strain>
        <tissue evidence="5">Leaf</tissue>
    </source>
</reference>
<dbReference type="FunFam" id="1.25.40.10:FF:000744">
    <property type="entry name" value="Pentatricopeptide repeat-containing protein, mitochondrial"/>
    <property type="match status" value="1"/>
</dbReference>
<dbReference type="InterPro" id="IPR029033">
    <property type="entry name" value="His_PPase_superfam"/>
</dbReference>
<feature type="binding site" evidence="3">
    <location>
        <position position="515"/>
    </location>
    <ligand>
        <name>substrate</name>
    </ligand>
</feature>
<dbReference type="PROSITE" id="PS51375">
    <property type="entry name" value="PPR"/>
    <property type="match status" value="1"/>
</dbReference>
<evidence type="ECO:0000313" key="5">
    <source>
        <dbReference type="EMBL" id="KAF5737637.1"/>
    </source>
</evidence>
<dbReference type="Pfam" id="PF13812">
    <property type="entry name" value="PPR_3"/>
    <property type="match status" value="1"/>
</dbReference>
<dbReference type="Proteomes" id="UP000593562">
    <property type="component" value="Unassembled WGS sequence"/>
</dbReference>
<dbReference type="Gene3D" id="3.40.50.1240">
    <property type="entry name" value="Phosphoglycerate mutase-like"/>
    <property type="match status" value="1"/>
</dbReference>
<dbReference type="PANTHER" id="PTHR45717">
    <property type="entry name" value="OS12G0527900 PROTEIN"/>
    <property type="match status" value="1"/>
</dbReference>
<evidence type="ECO:0000313" key="6">
    <source>
        <dbReference type="Proteomes" id="UP000593562"/>
    </source>
</evidence>
<comment type="similarity">
    <text evidence="1">Belongs to the PPR family. P subfamily.</text>
</comment>
<gene>
    <name evidence="5" type="ORF">HS088_TW13G00524</name>
</gene>
<dbReference type="Gene3D" id="1.25.40.10">
    <property type="entry name" value="Tetratricopeptide repeat domain"/>
    <property type="match status" value="3"/>
</dbReference>
<dbReference type="InParanoid" id="A0A7J7CU64"/>
<dbReference type="GO" id="GO:0005739">
    <property type="term" value="C:mitochondrion"/>
    <property type="evidence" value="ECO:0007669"/>
    <property type="project" value="TreeGrafter"/>
</dbReference>
<dbReference type="InterPro" id="IPR011990">
    <property type="entry name" value="TPR-like_helical_dom_sf"/>
</dbReference>
<dbReference type="FunCoup" id="A0A7J7CU64">
    <property type="interactions" value="1556"/>
</dbReference>
<evidence type="ECO:0000256" key="4">
    <source>
        <dbReference type="PROSITE-ProRule" id="PRU00708"/>
    </source>
</evidence>
<dbReference type="Pfam" id="PF01535">
    <property type="entry name" value="PPR"/>
    <property type="match status" value="2"/>
</dbReference>
<dbReference type="NCBIfam" id="TIGR00756">
    <property type="entry name" value="PPR"/>
    <property type="match status" value="2"/>
</dbReference>
<protein>
    <submittedName>
        <fullName evidence="5">Pentatricopeptide repeat-containing protein</fullName>
    </submittedName>
</protein>
<dbReference type="AlphaFoldDB" id="A0A7J7CU64"/>
<keyword evidence="6" id="KW-1185">Reference proteome</keyword>
<dbReference type="Pfam" id="PF00300">
    <property type="entry name" value="His_Phos_1"/>
    <property type="match status" value="1"/>
</dbReference>
<dbReference type="InterPro" id="IPR013078">
    <property type="entry name" value="His_Pase_superF_clade-1"/>
</dbReference>
<dbReference type="SUPFAM" id="SSF53254">
    <property type="entry name" value="Phosphoglycerate mutase-like"/>
    <property type="match status" value="1"/>
</dbReference>